<dbReference type="Gene3D" id="3.30.70.1520">
    <property type="entry name" value="Heterotetrameric sarcosine oxidase"/>
    <property type="match status" value="1"/>
</dbReference>
<dbReference type="AlphaFoldDB" id="A0A2P8FH57"/>
<reference evidence="1 2" key="1">
    <citation type="submission" date="2018-03" db="EMBL/GenBank/DDBJ databases">
        <title>Genomic Encyclopedia of Archaeal and Bacterial Type Strains, Phase II (KMG-II): from individual species to whole genera.</title>
        <authorList>
            <person name="Goeker M."/>
        </authorList>
    </citation>
    <scope>NUCLEOTIDE SEQUENCE [LARGE SCALE GENOMIC DNA]</scope>
    <source>
        <strain evidence="1 2">DSM 100673</strain>
    </source>
</reference>
<name>A0A2P8FH57_9RHOB</name>
<evidence type="ECO:0000313" key="1">
    <source>
        <dbReference type="EMBL" id="PSL21072.1"/>
    </source>
</evidence>
<evidence type="ECO:0000313" key="2">
    <source>
        <dbReference type="Proteomes" id="UP000240418"/>
    </source>
</evidence>
<keyword evidence="2" id="KW-1185">Reference proteome</keyword>
<organism evidence="1 2">
    <name type="scientific">Shimia abyssi</name>
    <dbReference type="NCBI Taxonomy" id="1662395"/>
    <lineage>
        <taxon>Bacteria</taxon>
        <taxon>Pseudomonadati</taxon>
        <taxon>Pseudomonadota</taxon>
        <taxon>Alphaproteobacteria</taxon>
        <taxon>Rhodobacterales</taxon>
        <taxon>Roseobacteraceae</taxon>
    </lineage>
</organism>
<dbReference type="Proteomes" id="UP000240418">
    <property type="component" value="Unassembled WGS sequence"/>
</dbReference>
<gene>
    <name evidence="1" type="ORF">CLV88_102192</name>
</gene>
<dbReference type="RefSeq" id="WP_106607273.1">
    <property type="nucleotide sequence ID" value="NZ_PYGJ01000002.1"/>
</dbReference>
<comment type="caution">
    <text evidence="1">The sequence shown here is derived from an EMBL/GenBank/DDBJ whole genome shotgun (WGS) entry which is preliminary data.</text>
</comment>
<accession>A0A2P8FH57</accession>
<dbReference type="OrthoDB" id="7356349at2"/>
<dbReference type="Gene3D" id="3.30.1360.120">
    <property type="entry name" value="Probable tRNA modification gtpase trme, domain 1"/>
    <property type="match status" value="1"/>
</dbReference>
<dbReference type="InterPro" id="IPR027266">
    <property type="entry name" value="TrmE/GcvT-like"/>
</dbReference>
<sequence length="187" mass="20137">MLDLQSITPLWGETPRVDRFNGLTITEVPNRALASLALRRGREDEGRKAAEAMLGLALPAVGKHAAAGSYAASWFAQDQWLISAEIPEHELMSYQLADAVEGLASVTEQTDGWCRFDLEGACRGVFERLSGVNLAAMEPGSATRALLEHLSCVIICFETASHYAVLGPRSYAGSLHHALETAARSAL</sequence>
<protein>
    <submittedName>
        <fullName evidence="1">Sarcosine oxidase subunit gamma</fullName>
    </submittedName>
</protein>
<dbReference type="EMBL" id="PYGJ01000002">
    <property type="protein sequence ID" value="PSL21072.1"/>
    <property type="molecule type" value="Genomic_DNA"/>
</dbReference>
<proteinExistence type="predicted"/>